<protein>
    <recommendedName>
        <fullName evidence="4">Transposase</fullName>
    </recommendedName>
</protein>
<dbReference type="RefSeq" id="WP_405146689.1">
    <property type="nucleotide sequence ID" value="NZ_CP109527.1"/>
</dbReference>
<accession>A0ABZ1N360</accession>
<evidence type="ECO:0000256" key="1">
    <source>
        <dbReference type="SAM" id="Phobius"/>
    </source>
</evidence>
<name>A0ABZ1N360_9NOCA</name>
<keyword evidence="3" id="KW-1185">Reference proteome</keyword>
<dbReference type="Proteomes" id="UP001621418">
    <property type="component" value="Chromosome"/>
</dbReference>
<gene>
    <name evidence="2" type="ORF">OG308_24040</name>
</gene>
<organism evidence="2 3">
    <name type="scientific">Nocardia salmonicida</name>
    <dbReference type="NCBI Taxonomy" id="53431"/>
    <lineage>
        <taxon>Bacteria</taxon>
        <taxon>Bacillati</taxon>
        <taxon>Actinomycetota</taxon>
        <taxon>Actinomycetes</taxon>
        <taxon>Mycobacteriales</taxon>
        <taxon>Nocardiaceae</taxon>
        <taxon>Nocardia</taxon>
    </lineage>
</organism>
<keyword evidence="1" id="KW-0472">Membrane</keyword>
<evidence type="ECO:0008006" key="4">
    <source>
        <dbReference type="Google" id="ProtNLM"/>
    </source>
</evidence>
<reference evidence="2 3" key="1">
    <citation type="submission" date="2022-10" db="EMBL/GenBank/DDBJ databases">
        <title>The complete genomes of actinobacterial strains from the NBC collection.</title>
        <authorList>
            <person name="Joergensen T.S."/>
            <person name="Alvarez Arevalo M."/>
            <person name="Sterndorff E.B."/>
            <person name="Faurdal D."/>
            <person name="Vuksanovic O."/>
            <person name="Mourched A.-S."/>
            <person name="Charusanti P."/>
            <person name="Shaw S."/>
            <person name="Blin K."/>
            <person name="Weber T."/>
        </authorList>
    </citation>
    <scope>NUCLEOTIDE SEQUENCE [LARGE SCALE GENOMIC DNA]</scope>
    <source>
        <strain evidence="2 3">NBC_01413</strain>
    </source>
</reference>
<proteinExistence type="predicted"/>
<sequence>MSDEAWFPSGRDVHLRIWLGGLAVDYRATLVAALNFMRDGQRNRWCAIEFISHPTSGCPALPRLPCERLFLGP</sequence>
<dbReference type="EMBL" id="CP109527">
    <property type="protein sequence ID" value="WTY34373.1"/>
    <property type="molecule type" value="Genomic_DNA"/>
</dbReference>
<evidence type="ECO:0000313" key="3">
    <source>
        <dbReference type="Proteomes" id="UP001621418"/>
    </source>
</evidence>
<keyword evidence="1" id="KW-0812">Transmembrane</keyword>
<keyword evidence="1" id="KW-1133">Transmembrane helix</keyword>
<feature type="transmembrane region" description="Helical" evidence="1">
    <location>
        <begin position="15"/>
        <end position="34"/>
    </location>
</feature>
<evidence type="ECO:0000313" key="2">
    <source>
        <dbReference type="EMBL" id="WTY34373.1"/>
    </source>
</evidence>